<accession>A0A8S1JN14</accession>
<evidence type="ECO:0000313" key="2">
    <source>
        <dbReference type="Proteomes" id="UP000688137"/>
    </source>
</evidence>
<sequence>MAFLIKKELGIMIQLFMLNQIKKITFMRLNKNFSNKPNDHRISRLIF</sequence>
<reference evidence="1" key="1">
    <citation type="submission" date="2021-01" db="EMBL/GenBank/DDBJ databases">
        <authorList>
            <consortium name="Genoscope - CEA"/>
            <person name="William W."/>
        </authorList>
    </citation>
    <scope>NUCLEOTIDE SEQUENCE</scope>
</reference>
<name>A0A8S1JN14_PARPR</name>
<proteinExistence type="predicted"/>
<dbReference type="EMBL" id="CAJJDM010000001">
    <property type="protein sequence ID" value="CAD8042789.1"/>
    <property type="molecule type" value="Genomic_DNA"/>
</dbReference>
<organism evidence="1 2">
    <name type="scientific">Paramecium primaurelia</name>
    <dbReference type="NCBI Taxonomy" id="5886"/>
    <lineage>
        <taxon>Eukaryota</taxon>
        <taxon>Sar</taxon>
        <taxon>Alveolata</taxon>
        <taxon>Ciliophora</taxon>
        <taxon>Intramacronucleata</taxon>
        <taxon>Oligohymenophorea</taxon>
        <taxon>Peniculida</taxon>
        <taxon>Parameciidae</taxon>
        <taxon>Paramecium</taxon>
    </lineage>
</organism>
<gene>
    <name evidence="1" type="ORF">PPRIM_AZ9-3.1.T0040003</name>
</gene>
<protein>
    <submittedName>
        <fullName evidence="1">Uncharacterized protein</fullName>
    </submittedName>
</protein>
<evidence type="ECO:0000313" key="1">
    <source>
        <dbReference type="EMBL" id="CAD8042789.1"/>
    </source>
</evidence>
<dbReference type="AlphaFoldDB" id="A0A8S1JN14"/>
<dbReference type="Proteomes" id="UP000688137">
    <property type="component" value="Unassembled WGS sequence"/>
</dbReference>
<comment type="caution">
    <text evidence="1">The sequence shown here is derived from an EMBL/GenBank/DDBJ whole genome shotgun (WGS) entry which is preliminary data.</text>
</comment>
<keyword evidence="2" id="KW-1185">Reference proteome</keyword>